<dbReference type="InterPro" id="IPR006384">
    <property type="entry name" value="HAD_hydro_PyrdxlP_Pase-like"/>
</dbReference>
<dbReference type="NCBIfam" id="TIGR01488">
    <property type="entry name" value="HAD-SF-IB"/>
    <property type="match status" value="1"/>
</dbReference>
<dbReference type="InterPro" id="IPR017718">
    <property type="entry name" value="HAD-SF_hydro_IB_MtnX"/>
</dbReference>
<evidence type="ECO:0000313" key="6">
    <source>
        <dbReference type="Proteomes" id="UP000295735"/>
    </source>
</evidence>
<comment type="similarity">
    <text evidence="4">Belongs to the HAD-like hydrolase superfamily. MtnX family.</text>
</comment>
<dbReference type="InterPro" id="IPR036412">
    <property type="entry name" value="HAD-like_sf"/>
</dbReference>
<keyword evidence="3 4" id="KW-0486">Methionine biosynthesis</keyword>
<keyword evidence="2 4" id="KW-0378">Hydrolase</keyword>
<protein>
    <recommendedName>
        <fullName evidence="4">2-hydroxy-3-keto-5-methylthiopentenyl-1-phosphate phosphatase</fullName>
        <shortName evidence="4">HK-MTPenyl-1-P phosphatase</shortName>
        <ecNumber evidence="4">3.1.3.87</ecNumber>
    </recommendedName>
</protein>
<gene>
    <name evidence="4" type="primary">mtnX</name>
    <name evidence="5" type="ORF">ERX35_009640</name>
</gene>
<comment type="catalytic activity">
    <reaction evidence="4">
        <text>2-hydroxy-5-methylsulfanyl-3-oxopent-1-enyl phosphate + H2O = 1,2-dihydroxy-5-(methylsulfanyl)pent-1-en-3-one + phosphate</text>
        <dbReference type="Rhea" id="RHEA:14481"/>
        <dbReference type="ChEBI" id="CHEBI:15377"/>
        <dbReference type="ChEBI" id="CHEBI:43474"/>
        <dbReference type="ChEBI" id="CHEBI:49252"/>
        <dbReference type="ChEBI" id="CHEBI:59505"/>
        <dbReference type="EC" id="3.1.3.87"/>
    </reaction>
</comment>
<accession>A0ABQ6R700</accession>
<dbReference type="Proteomes" id="UP000295735">
    <property type="component" value="Unassembled WGS sequence"/>
</dbReference>
<dbReference type="Pfam" id="PF12710">
    <property type="entry name" value="HAD"/>
    <property type="match status" value="1"/>
</dbReference>
<dbReference type="PANTHER" id="PTHR28181">
    <property type="entry name" value="UPF0655 PROTEIN YCR015C"/>
    <property type="match status" value="1"/>
</dbReference>
<dbReference type="InterPro" id="IPR023214">
    <property type="entry name" value="HAD_sf"/>
</dbReference>
<comment type="function">
    <text evidence="4">Dephosphorylates 2-hydroxy-3-keto-5-methylthiopentenyl-1-phosphate (HK-MTPenyl-1-P) yielding 1,2-dihydroxy-3-keto-5-methylthiopentene (DHK-MTPene).</text>
</comment>
<dbReference type="NCBIfam" id="TIGR01489">
    <property type="entry name" value="DKMTPPase-SF"/>
    <property type="match status" value="1"/>
</dbReference>
<dbReference type="SUPFAM" id="SSF56784">
    <property type="entry name" value="HAD-like"/>
    <property type="match status" value="1"/>
</dbReference>
<proteinExistence type="inferred from homology"/>
<evidence type="ECO:0000256" key="2">
    <source>
        <dbReference type="ARBA" id="ARBA00022801"/>
    </source>
</evidence>
<keyword evidence="6" id="KW-1185">Reference proteome</keyword>
<evidence type="ECO:0000313" key="5">
    <source>
        <dbReference type="EMBL" id="KAA1037629.1"/>
    </source>
</evidence>
<dbReference type="EC" id="3.1.3.87" evidence="4"/>
<reference evidence="5 6" key="1">
    <citation type="submission" date="2019-09" db="EMBL/GenBank/DDBJ databases">
        <authorList>
            <person name="Mazhar S."/>
            <person name="Altermann E."/>
            <person name="Hill C."/>
            <person name="Mcauliffe O."/>
        </authorList>
    </citation>
    <scope>NUCLEOTIDE SEQUENCE [LARGE SCALE GENOMIC DNA]</scope>
    <source>
        <strain evidence="5 6">ATCC 51831</strain>
    </source>
</reference>
<dbReference type="Gene3D" id="3.40.50.1000">
    <property type="entry name" value="HAD superfamily/HAD-like"/>
    <property type="match status" value="1"/>
</dbReference>
<name>A0ABQ6R700_9STAP</name>
<comment type="caution">
    <text evidence="5">The sequence shown here is derived from an EMBL/GenBank/DDBJ whole genome shotgun (WGS) entry which is preliminary data.</text>
</comment>
<sequence>MGFIICCDFDGTVTTKDTIVSIMKRFVPDESAPIIRQILADDISVQEGVTRLFALIPTALKEDIIDYAVNEIPVRQGFQELLDFARAEDIPFYIVSGGMHFFIDPILSRFRGVTEVFANDVDMSGDYMAVNWSHPCDEACDSQACGTCKPSILRAVNHEASDVIVIGDSLTDRLAAHEAALLFTTDKLTDYAEDHDLAFYPFETFDDITIQLKEVMK</sequence>
<dbReference type="Gene3D" id="3.90.1470.20">
    <property type="match status" value="1"/>
</dbReference>
<dbReference type="HAMAP" id="MF_01680">
    <property type="entry name" value="Salvage_MtnX"/>
    <property type="match status" value="1"/>
</dbReference>
<dbReference type="PANTHER" id="PTHR28181:SF2">
    <property type="entry name" value="PHOSPHORIC MONOESTER HYDROLASE"/>
    <property type="match status" value="1"/>
</dbReference>
<evidence type="ECO:0000256" key="3">
    <source>
        <dbReference type="ARBA" id="ARBA00023167"/>
    </source>
</evidence>
<dbReference type="RefSeq" id="WP_149459689.1">
    <property type="nucleotide sequence ID" value="NZ_SCWC02000008.1"/>
</dbReference>
<evidence type="ECO:0000256" key="1">
    <source>
        <dbReference type="ARBA" id="ARBA00022605"/>
    </source>
</evidence>
<dbReference type="InterPro" id="IPR050849">
    <property type="entry name" value="HAD-like_hydrolase_phosphatase"/>
</dbReference>
<organism evidence="5 6">
    <name type="scientific">Macrococcus equipercicus</name>
    <dbReference type="NCBI Taxonomy" id="69967"/>
    <lineage>
        <taxon>Bacteria</taxon>
        <taxon>Bacillati</taxon>
        <taxon>Bacillota</taxon>
        <taxon>Bacilli</taxon>
        <taxon>Bacillales</taxon>
        <taxon>Staphylococcaceae</taxon>
        <taxon>Macrococcus</taxon>
    </lineage>
</organism>
<dbReference type="EMBL" id="SCWC02000008">
    <property type="protein sequence ID" value="KAA1037629.1"/>
    <property type="molecule type" value="Genomic_DNA"/>
</dbReference>
<comment type="pathway">
    <text evidence="4">Amino-acid biosynthesis; L-methionine biosynthesis via salvage pathway; L-methionine from S-methyl-5-thio-alpha-D-ribose 1-phosphate: step 4/6.</text>
</comment>
<evidence type="ECO:0000256" key="4">
    <source>
        <dbReference type="HAMAP-Rule" id="MF_01680"/>
    </source>
</evidence>
<keyword evidence="1 4" id="KW-0028">Amino-acid biosynthesis</keyword>